<dbReference type="STRING" id="630626.EBL_c21050"/>
<dbReference type="AlphaFoldDB" id="I2B9J2"/>
<gene>
    <name evidence="1" type="ordered locus">EBL_c21050</name>
</gene>
<proteinExistence type="predicted"/>
<protein>
    <submittedName>
        <fullName evidence="1">Uncharacterized protein</fullName>
    </submittedName>
</protein>
<dbReference type="KEGG" id="ebt:EBL_c21050"/>
<dbReference type="EMBL" id="CP001560">
    <property type="protein sequence ID" value="AFJ47196.1"/>
    <property type="molecule type" value="Genomic_DNA"/>
</dbReference>
<evidence type="ECO:0000313" key="1">
    <source>
        <dbReference type="EMBL" id="AFJ47196.1"/>
    </source>
</evidence>
<sequence>MFAGRAVVPVLRGELTPGAHVLVSAVWAGDTADFAPGHCPQVVIDDMRIRILVDGTEKSLSLLPEICP</sequence>
<accession>I2B9J2</accession>
<organism evidence="1 2">
    <name type="scientific">Shimwellia blattae (strain ATCC 29907 / DSM 4481 / JCM 1650 / NBRC 105725 / CDC 9005-74)</name>
    <name type="common">Escherichia blattae</name>
    <dbReference type="NCBI Taxonomy" id="630626"/>
    <lineage>
        <taxon>Bacteria</taxon>
        <taxon>Pseudomonadati</taxon>
        <taxon>Pseudomonadota</taxon>
        <taxon>Gammaproteobacteria</taxon>
        <taxon>Enterobacterales</taxon>
        <taxon>Enterobacteriaceae</taxon>
        <taxon>Shimwellia</taxon>
    </lineage>
</organism>
<reference evidence="1 2" key="1">
    <citation type="journal article" date="2012" name="J. Bacteriol.">
        <title>Complete genome sequence of the B12-producing Shimwellia blattae strain DSM 4481, isolated from a cockroach.</title>
        <authorList>
            <person name="Brzuszkiewicz E."/>
            <person name="Waschkowitz T."/>
            <person name="Wiezer A."/>
            <person name="Daniel R."/>
        </authorList>
    </citation>
    <scope>NUCLEOTIDE SEQUENCE [LARGE SCALE GENOMIC DNA]</scope>
    <source>
        <strain evidence="2">ATCC 29907 / DSM 4481 / JCM 1650 / NBRC 105725 / CDC 9005-74</strain>
    </source>
</reference>
<keyword evidence="2" id="KW-1185">Reference proteome</keyword>
<evidence type="ECO:0000313" key="2">
    <source>
        <dbReference type="Proteomes" id="UP000001955"/>
    </source>
</evidence>
<dbReference type="HOGENOM" id="CLU_2791667_0_0_6"/>
<dbReference type="RefSeq" id="WP_002443601.1">
    <property type="nucleotide sequence ID" value="NC_017910.1"/>
</dbReference>
<dbReference type="eggNOG" id="COG4289">
    <property type="taxonomic scope" value="Bacteria"/>
</dbReference>
<accession>K6W457</accession>
<dbReference type="Proteomes" id="UP000001955">
    <property type="component" value="Chromosome"/>
</dbReference>
<name>I2B9J2_SHIBC</name>